<comment type="subunit">
    <text evidence="14">Homotrimer; The trimer binds only one molecule of glutathione.</text>
</comment>
<dbReference type="GO" id="GO:0005741">
    <property type="term" value="C:mitochondrial outer membrane"/>
    <property type="evidence" value="ECO:0007669"/>
    <property type="project" value="UniProtKB-SubCell"/>
</dbReference>
<dbReference type="PANTHER" id="PTHR10689:SF6">
    <property type="entry name" value="MICROSOMAL GLUTATHIONE S-TRANSFERASE 1"/>
    <property type="match status" value="1"/>
</dbReference>
<dbReference type="RefSeq" id="XP_022828285.1">
    <property type="nucleotide sequence ID" value="XM_022972517.1"/>
</dbReference>
<comment type="catalytic activity">
    <reaction evidence="16">
        <text>RX + glutathione = an S-substituted glutathione + a halide anion + H(+)</text>
        <dbReference type="Rhea" id="RHEA:16437"/>
        <dbReference type="ChEBI" id="CHEBI:15378"/>
        <dbReference type="ChEBI" id="CHEBI:16042"/>
        <dbReference type="ChEBI" id="CHEBI:17792"/>
        <dbReference type="ChEBI" id="CHEBI:57925"/>
        <dbReference type="ChEBI" id="CHEBI:90779"/>
        <dbReference type="EC" id="2.5.1.18"/>
    </reaction>
    <physiologicalReaction direction="left-to-right" evidence="16">
        <dbReference type="Rhea" id="RHEA:16438"/>
    </physiologicalReaction>
</comment>
<protein>
    <recommendedName>
        <fullName evidence="15">Microsomal glutathione S-transferase 1</fullName>
        <ecNumber evidence="5">2.5.1.18</ecNumber>
    </recommendedName>
</protein>
<evidence type="ECO:0000256" key="13">
    <source>
        <dbReference type="ARBA" id="ARBA00023136"/>
    </source>
</evidence>
<keyword evidence="8" id="KW-1000">Mitochondrion outer membrane</keyword>
<dbReference type="EC" id="2.5.1.18" evidence="5"/>
<evidence type="ECO:0000256" key="6">
    <source>
        <dbReference type="ARBA" id="ARBA00022679"/>
    </source>
</evidence>
<evidence type="ECO:0000256" key="12">
    <source>
        <dbReference type="ARBA" id="ARBA00023128"/>
    </source>
</evidence>
<dbReference type="KEGG" id="sliu:111357717"/>
<evidence type="ECO:0000256" key="9">
    <source>
        <dbReference type="ARBA" id="ARBA00022824"/>
    </source>
</evidence>
<feature type="transmembrane region" description="Helical" evidence="17">
    <location>
        <begin position="14"/>
        <end position="36"/>
    </location>
</feature>
<evidence type="ECO:0000256" key="1">
    <source>
        <dbReference type="ARBA" id="ARBA00003701"/>
    </source>
</evidence>
<evidence type="ECO:0000256" key="7">
    <source>
        <dbReference type="ARBA" id="ARBA00022692"/>
    </source>
</evidence>
<dbReference type="Gene3D" id="1.20.120.550">
    <property type="entry name" value="Membrane associated eicosanoid/glutathione metabolism-like domain"/>
    <property type="match status" value="1"/>
</dbReference>
<evidence type="ECO:0000256" key="16">
    <source>
        <dbReference type="ARBA" id="ARBA00049385"/>
    </source>
</evidence>
<sequence>MACATPCSFLMQSYFLYSALLALQLLALAPLAGMVCNPEKIQRANISDLKNLTPFWLVAALYMTTSPEPITARSLLRVYVIARIVAAMGYIYKLPKMLTDSAFFVSFLITGYMGASVVYAYREAL</sequence>
<keyword evidence="13 17" id="KW-0472">Membrane</keyword>
<keyword evidence="6 18" id="KW-0808">Transferase</keyword>
<comment type="subcellular location">
    <subcellularLocation>
        <location evidence="3">Endoplasmic reticulum membrane</location>
        <topology evidence="3">Multi-pass membrane protein</topology>
    </subcellularLocation>
    <subcellularLocation>
        <location evidence="2">Mitochondrion outer membrane</location>
    </subcellularLocation>
</comment>
<dbReference type="InterPro" id="IPR040162">
    <property type="entry name" value="MGST1-like"/>
</dbReference>
<evidence type="ECO:0000256" key="14">
    <source>
        <dbReference type="ARBA" id="ARBA00038540"/>
    </source>
</evidence>
<evidence type="ECO:0000256" key="11">
    <source>
        <dbReference type="ARBA" id="ARBA00022990"/>
    </source>
</evidence>
<dbReference type="EMBL" id="KF482982">
    <property type="protein sequence ID" value="AIH07606.1"/>
    <property type="molecule type" value="mRNA"/>
</dbReference>
<dbReference type="SUPFAM" id="SSF161084">
    <property type="entry name" value="MAPEG domain-like"/>
    <property type="match status" value="1"/>
</dbReference>
<evidence type="ECO:0000256" key="5">
    <source>
        <dbReference type="ARBA" id="ARBA00012452"/>
    </source>
</evidence>
<evidence type="ECO:0000256" key="15">
    <source>
        <dbReference type="ARBA" id="ARBA00039397"/>
    </source>
</evidence>
<dbReference type="GeneID" id="111357717"/>
<dbReference type="InterPro" id="IPR023352">
    <property type="entry name" value="MAPEG-like_dom_sf"/>
</dbReference>
<dbReference type="Pfam" id="PF01124">
    <property type="entry name" value="MAPEG"/>
    <property type="match status" value="1"/>
</dbReference>
<evidence type="ECO:0000256" key="2">
    <source>
        <dbReference type="ARBA" id="ARBA00004294"/>
    </source>
</evidence>
<evidence type="ECO:0000256" key="8">
    <source>
        <dbReference type="ARBA" id="ARBA00022787"/>
    </source>
</evidence>
<dbReference type="Proteomes" id="UP000301870">
    <property type="component" value="Chromosome 25"/>
</dbReference>
<dbReference type="PANTHER" id="PTHR10689">
    <property type="entry name" value="MICROSOMAL GLUTATHIONE S-TRANSFERASE 1"/>
    <property type="match status" value="1"/>
</dbReference>
<keyword evidence="12" id="KW-0496">Mitochondrion</keyword>
<evidence type="ECO:0000313" key="20">
    <source>
        <dbReference type="RefSeq" id="XP_022828285.1"/>
    </source>
</evidence>
<keyword evidence="9" id="KW-0256">Endoplasmic reticulum</keyword>
<evidence type="ECO:0000256" key="10">
    <source>
        <dbReference type="ARBA" id="ARBA00022989"/>
    </source>
</evidence>
<evidence type="ECO:0000256" key="17">
    <source>
        <dbReference type="SAM" id="Phobius"/>
    </source>
</evidence>
<dbReference type="OrthoDB" id="7172705at2759"/>
<evidence type="ECO:0000313" key="18">
    <source>
        <dbReference type="EMBL" id="AIH07606.1"/>
    </source>
</evidence>
<keyword evidence="7 17" id="KW-0812">Transmembrane</keyword>
<dbReference type="AlphaFoldDB" id="A0A075X8Z8"/>
<name>A0A075X8Z8_SPOLT</name>
<keyword evidence="10 17" id="KW-1133">Transmembrane helix</keyword>
<dbReference type="GO" id="GO:0004364">
    <property type="term" value="F:glutathione transferase activity"/>
    <property type="evidence" value="ECO:0007669"/>
    <property type="project" value="UniProtKB-EC"/>
</dbReference>
<comment type="similarity">
    <text evidence="4">Belongs to the MAPEG family.</text>
</comment>
<comment type="function">
    <text evidence="1">Conjugation of reduced glutathione to a wide number of exogenous and endogenous hydrophobic electrophiles.</text>
</comment>
<reference evidence="18" key="1">
    <citation type="submission" date="2013-07" db="EMBL/GenBank/DDBJ databases">
        <title>Expression patterns of glutathione S-transferase superfamily in Spodoptera litura with chlorpyrifos tolerance.</title>
        <authorList>
            <person name="Zhang N."/>
            <person name="Liu J."/>
            <person name="Feng Q."/>
            <person name="Zheng S."/>
        </authorList>
    </citation>
    <scope>NUCLEOTIDE SEQUENCE</scope>
</reference>
<reference evidence="20" key="2">
    <citation type="submission" date="2025-04" db="UniProtKB">
        <authorList>
            <consortium name="RefSeq"/>
        </authorList>
    </citation>
    <scope>IDENTIFICATION</scope>
    <source>
        <strain evidence="20">Ishihara</strain>
        <tissue evidence="20">Whole body</tissue>
    </source>
</reference>
<organism evidence="18">
    <name type="scientific">Spodoptera litura</name>
    <name type="common">Asian cotton leafworm</name>
    <dbReference type="NCBI Taxonomy" id="69820"/>
    <lineage>
        <taxon>Eukaryota</taxon>
        <taxon>Metazoa</taxon>
        <taxon>Ecdysozoa</taxon>
        <taxon>Arthropoda</taxon>
        <taxon>Hexapoda</taxon>
        <taxon>Insecta</taxon>
        <taxon>Pterygota</taxon>
        <taxon>Neoptera</taxon>
        <taxon>Endopterygota</taxon>
        <taxon>Lepidoptera</taxon>
        <taxon>Glossata</taxon>
        <taxon>Ditrysia</taxon>
        <taxon>Noctuoidea</taxon>
        <taxon>Noctuidae</taxon>
        <taxon>Amphipyrinae</taxon>
        <taxon>Spodoptera</taxon>
    </lineage>
</organism>
<evidence type="ECO:0000313" key="19">
    <source>
        <dbReference type="Proteomes" id="UP000301870"/>
    </source>
</evidence>
<accession>A0A075X8Z8</accession>
<keyword evidence="19" id="KW-1185">Reference proteome</keyword>
<feature type="transmembrane region" description="Helical" evidence="17">
    <location>
        <begin position="76"/>
        <end position="94"/>
    </location>
</feature>
<dbReference type="GO" id="GO:0005789">
    <property type="term" value="C:endoplasmic reticulum membrane"/>
    <property type="evidence" value="ECO:0007669"/>
    <property type="project" value="UniProtKB-SubCell"/>
</dbReference>
<evidence type="ECO:0000256" key="4">
    <source>
        <dbReference type="ARBA" id="ARBA00010459"/>
    </source>
</evidence>
<proteinExistence type="evidence at transcript level"/>
<keyword evidence="11" id="KW-0007">Acetylation</keyword>
<gene>
    <name evidence="20" type="primary">LOC111357717</name>
</gene>
<feature type="transmembrane region" description="Helical" evidence="17">
    <location>
        <begin position="101"/>
        <end position="121"/>
    </location>
</feature>
<evidence type="ECO:0000256" key="3">
    <source>
        <dbReference type="ARBA" id="ARBA00004477"/>
    </source>
</evidence>
<dbReference type="InterPro" id="IPR001129">
    <property type="entry name" value="Membr-assoc_MAPEG"/>
</dbReference>